<organism evidence="1 2">
    <name type="scientific">Oopsacas minuta</name>
    <dbReference type="NCBI Taxonomy" id="111878"/>
    <lineage>
        <taxon>Eukaryota</taxon>
        <taxon>Metazoa</taxon>
        <taxon>Porifera</taxon>
        <taxon>Hexactinellida</taxon>
        <taxon>Hexasterophora</taxon>
        <taxon>Lyssacinosida</taxon>
        <taxon>Leucopsacidae</taxon>
        <taxon>Oopsacas</taxon>
    </lineage>
</organism>
<sequence length="147" mass="17542">MQNHVRRIGLYKRFSQEFHGITEKVCNIFLQRCEECHLRKAKKSIKSLVVKPIFSTGYLSRCQADLIYFKDMLWKHNMSESGIPYRWLLVYQDHFTTFIQLRPLMNKGAEEVAYFCKIFFVNSAFLTFCRVIIEEIIRITTLTPLYV</sequence>
<keyword evidence="2" id="KW-1185">Reference proteome</keyword>
<reference evidence="1 2" key="1">
    <citation type="journal article" date="2023" name="BMC Biol.">
        <title>The compact genome of the sponge Oopsacas minuta (Hexactinellida) is lacking key metazoan core genes.</title>
        <authorList>
            <person name="Santini S."/>
            <person name="Schenkelaars Q."/>
            <person name="Jourda C."/>
            <person name="Duchesne M."/>
            <person name="Belahbib H."/>
            <person name="Rocher C."/>
            <person name="Selva M."/>
            <person name="Riesgo A."/>
            <person name="Vervoort M."/>
            <person name="Leys S.P."/>
            <person name="Kodjabachian L."/>
            <person name="Le Bivic A."/>
            <person name="Borchiellini C."/>
            <person name="Claverie J.M."/>
            <person name="Renard E."/>
        </authorList>
    </citation>
    <scope>NUCLEOTIDE SEQUENCE [LARGE SCALE GENOMIC DNA]</scope>
    <source>
        <strain evidence="1">SPO-2</strain>
    </source>
</reference>
<dbReference type="AlphaFoldDB" id="A0AAV7JBI2"/>
<name>A0AAV7JBI2_9METZ</name>
<protein>
    <submittedName>
        <fullName evidence="1">KRAB-A domain-containing protein 2</fullName>
    </submittedName>
</protein>
<comment type="caution">
    <text evidence="1">The sequence shown here is derived from an EMBL/GenBank/DDBJ whole genome shotgun (WGS) entry which is preliminary data.</text>
</comment>
<proteinExistence type="predicted"/>
<evidence type="ECO:0000313" key="2">
    <source>
        <dbReference type="Proteomes" id="UP001165289"/>
    </source>
</evidence>
<dbReference type="EMBL" id="JAKMXF010000363">
    <property type="protein sequence ID" value="KAI6646062.1"/>
    <property type="molecule type" value="Genomic_DNA"/>
</dbReference>
<evidence type="ECO:0000313" key="1">
    <source>
        <dbReference type="EMBL" id="KAI6646062.1"/>
    </source>
</evidence>
<accession>A0AAV7JBI2</accession>
<dbReference type="Proteomes" id="UP001165289">
    <property type="component" value="Unassembled WGS sequence"/>
</dbReference>
<gene>
    <name evidence="1" type="ORF">LOD99_9510</name>
</gene>